<proteinExistence type="predicted"/>
<sequence>MLTGDSSTGKTRALYEAVVAVAPGRRLLRPVTARALLDLIAAGEVGDGCVLWLNEVQRVLLDREGDDAAVALTSVLEEQPGIVAVAALWEDPYWRQFTAQGQPGDPARHTRALLTGPHARRFRVPRRFGAEELGRWRRLAREHEDARLDSAGRAGAADGQVVQHLSGGPELLDAYLSGPDGHFTPREHALLTAALDARRLGHQTPPGAALLAAAADGSLAPHDRAPHAEWAGADLEALTDGVRADGSRADIRRALTPLRAVRESAGAPARYEPADYLLQHTAPPHTAPAGTAALWEALVRHTDDPEDLHRLQAAAWRRGLFPYALRFDLGAALAGNDDAYVRIVERTRRLPDGASAAAWVAAHADPSDGRAAETLLTALREAGCQEAVDTLARRLVAAVDPADVRAVGELAKRLTAVDTSAEVVDVLVESLAAHVDRTDPRRILWELEDLAKATAGRAARRAIGPLAHRAVHHADVTSTWHTTRLLGVLHTIGEPDAAAALVSRLVARAPDLDPDELPWLIGALQRVGAVRAVRALLAQGPASRACLTDAGTVSRLLQALREAGDDDGVRTLLGRSPARHIDVVGHPDFFDIASVLCQFLTELRELGAEEEFAVLAARVARGADLEDPGALAMLLDLFHTTGEPGLVRLLLARQPMTEFFYEDPGELRALLCVLLSVGAEGEYDALVSDVASHTNIADPHALGEVVELLWETGGERGLAPLLARAHTHTPPDELVFLVQELSLAGADDTSALLAKHIAEHLDRPDVDTLEFVLWVFPVIGHSEAVETVVERGLLDEVDAERHQGRESFAALVDTLCATGRREAAEKLAARAAAEADLTHLYAIGSLLNTLNAHRLTDARAVLIRRAATGGELTHANSVARLIEAFLAAGATEAVEEVLRRDPLAHIDREWATEACHEALVTALRKAGSPEADAYARWARAAGKLPVEPCLPHGVRPDGGAAAPWTWAAVTEQP</sequence>
<evidence type="ECO:0000313" key="1">
    <source>
        <dbReference type="EMBL" id="QES44545.1"/>
    </source>
</evidence>
<name>A0A5P2CNX3_STRVZ</name>
<dbReference type="EMBL" id="CP029191">
    <property type="protein sequence ID" value="QES44545.1"/>
    <property type="molecule type" value="Genomic_DNA"/>
</dbReference>
<gene>
    <name evidence="1" type="ORF">DEJ49_29295</name>
</gene>
<dbReference type="AlphaFoldDB" id="A0A5P2CNX3"/>
<organism evidence="1 2">
    <name type="scientific">Streptomyces venezuelae</name>
    <dbReference type="NCBI Taxonomy" id="54571"/>
    <lineage>
        <taxon>Bacteria</taxon>
        <taxon>Bacillati</taxon>
        <taxon>Actinomycetota</taxon>
        <taxon>Actinomycetes</taxon>
        <taxon>Kitasatosporales</taxon>
        <taxon>Streptomycetaceae</taxon>
        <taxon>Streptomyces</taxon>
    </lineage>
</organism>
<protein>
    <submittedName>
        <fullName evidence="1">Uncharacterized protein</fullName>
    </submittedName>
</protein>
<evidence type="ECO:0000313" key="2">
    <source>
        <dbReference type="Proteomes" id="UP000324015"/>
    </source>
</evidence>
<dbReference type="Proteomes" id="UP000324015">
    <property type="component" value="Chromosome"/>
</dbReference>
<reference evidence="1 2" key="1">
    <citation type="submission" date="2018-05" db="EMBL/GenBank/DDBJ databases">
        <title>Streptomyces venezuelae.</title>
        <authorList>
            <person name="Kim W."/>
            <person name="Lee N."/>
            <person name="Cho B.-K."/>
        </authorList>
    </citation>
    <scope>NUCLEOTIDE SEQUENCE [LARGE SCALE GENOMIC DNA]</scope>
    <source>
        <strain evidence="1 2">ATCC 14585</strain>
    </source>
</reference>
<accession>A0A5P2CNX3</accession>